<feature type="domain" description="Gelsolin-like" evidence="1">
    <location>
        <begin position="51"/>
        <end position="119"/>
    </location>
</feature>
<dbReference type="CDD" id="cd11290">
    <property type="entry name" value="gelsolin_S1_like"/>
    <property type="match status" value="1"/>
</dbReference>
<organism evidence="2 3">
    <name type="scientific">Cymbomonas tetramitiformis</name>
    <dbReference type="NCBI Taxonomy" id="36881"/>
    <lineage>
        <taxon>Eukaryota</taxon>
        <taxon>Viridiplantae</taxon>
        <taxon>Chlorophyta</taxon>
        <taxon>Pyramimonadophyceae</taxon>
        <taxon>Pyramimonadales</taxon>
        <taxon>Pyramimonadaceae</taxon>
        <taxon>Cymbomonas</taxon>
    </lineage>
</organism>
<name>A0AAE0FYC9_9CHLO</name>
<dbReference type="InterPro" id="IPR007123">
    <property type="entry name" value="Gelsolin-like_dom"/>
</dbReference>
<evidence type="ECO:0000259" key="1">
    <source>
        <dbReference type="Pfam" id="PF00626"/>
    </source>
</evidence>
<dbReference type="PANTHER" id="PTHR11977:SF130">
    <property type="entry name" value="SEVERIN"/>
    <property type="match status" value="1"/>
</dbReference>
<dbReference type="PRINTS" id="PR00597">
    <property type="entry name" value="GELSOLIN"/>
</dbReference>
<protein>
    <recommendedName>
        <fullName evidence="1">Gelsolin-like domain-containing protein</fullName>
    </recommendedName>
</protein>
<dbReference type="InterPro" id="IPR007122">
    <property type="entry name" value="Villin/Gelsolin"/>
</dbReference>
<feature type="domain" description="Gelsolin-like" evidence="1">
    <location>
        <begin position="165"/>
        <end position="236"/>
    </location>
</feature>
<accession>A0AAE0FYC9</accession>
<dbReference type="SMART" id="SM00262">
    <property type="entry name" value="GEL"/>
    <property type="match status" value="2"/>
</dbReference>
<comment type="caution">
    <text evidence="2">The sequence shown here is derived from an EMBL/GenBank/DDBJ whole genome shotgun (WGS) entry which is preliminary data.</text>
</comment>
<dbReference type="EMBL" id="LGRX02012003">
    <property type="protein sequence ID" value="KAK3268134.1"/>
    <property type="molecule type" value="Genomic_DNA"/>
</dbReference>
<reference evidence="2 3" key="1">
    <citation type="journal article" date="2015" name="Genome Biol. Evol.">
        <title>Comparative Genomics of a Bacterivorous Green Alga Reveals Evolutionary Causalities and Consequences of Phago-Mixotrophic Mode of Nutrition.</title>
        <authorList>
            <person name="Burns J.A."/>
            <person name="Paasch A."/>
            <person name="Narechania A."/>
            <person name="Kim E."/>
        </authorList>
    </citation>
    <scope>NUCLEOTIDE SEQUENCE [LARGE SCALE GENOMIC DNA]</scope>
    <source>
        <strain evidence="2 3">PLY_AMNH</strain>
    </source>
</reference>
<dbReference type="SUPFAM" id="SSF55753">
    <property type="entry name" value="Actin depolymerizing proteins"/>
    <property type="match status" value="2"/>
</dbReference>
<proteinExistence type="predicted"/>
<dbReference type="InterPro" id="IPR029006">
    <property type="entry name" value="ADF-H/Gelsolin-like_dom_sf"/>
</dbReference>
<dbReference type="GO" id="GO:0051015">
    <property type="term" value="F:actin filament binding"/>
    <property type="evidence" value="ECO:0007669"/>
    <property type="project" value="InterPro"/>
</dbReference>
<dbReference type="AlphaFoldDB" id="A0AAE0FYC9"/>
<gene>
    <name evidence="2" type="ORF">CYMTET_23346</name>
</gene>
<dbReference type="GO" id="GO:0015629">
    <property type="term" value="C:actin cytoskeleton"/>
    <property type="evidence" value="ECO:0007669"/>
    <property type="project" value="TreeGrafter"/>
</dbReference>
<keyword evidence="3" id="KW-1185">Reference proteome</keyword>
<dbReference type="GO" id="GO:0008154">
    <property type="term" value="P:actin polymerization or depolymerization"/>
    <property type="evidence" value="ECO:0007669"/>
    <property type="project" value="TreeGrafter"/>
</dbReference>
<dbReference type="Gene3D" id="3.40.20.10">
    <property type="entry name" value="Severin"/>
    <property type="match status" value="2"/>
</dbReference>
<sequence>MFSRIQTLRAAREAAGATEPAWEGAGSEVGMLIWRVEQFQVKPWDPTDHIFYAGDAYIILHTYRKENALKWDIFFWLGRDCSQDEAGTAAYKSVELDDVLKGAAVQHREVMGQESVKFLSLFDPCLKTVERGIESGFRHVSTSGIPYEAKLLRVVQEKSGGEKMVIVREVPMVNSALNQGDVFILDKGLELFQWQGSDCGIFEKYKASTIVRALDSERGGKCKVIVLEGYDENPEFHSQLEGSAVDIKTKEEGEKD</sequence>
<dbReference type="Proteomes" id="UP001190700">
    <property type="component" value="Unassembled WGS sequence"/>
</dbReference>
<evidence type="ECO:0000313" key="2">
    <source>
        <dbReference type="EMBL" id="KAK3268134.1"/>
    </source>
</evidence>
<dbReference type="PANTHER" id="PTHR11977">
    <property type="entry name" value="VILLIN"/>
    <property type="match status" value="1"/>
</dbReference>
<dbReference type="Pfam" id="PF00626">
    <property type="entry name" value="Gelsolin"/>
    <property type="match status" value="2"/>
</dbReference>
<dbReference type="GO" id="GO:0005737">
    <property type="term" value="C:cytoplasm"/>
    <property type="evidence" value="ECO:0007669"/>
    <property type="project" value="TreeGrafter"/>
</dbReference>
<evidence type="ECO:0000313" key="3">
    <source>
        <dbReference type="Proteomes" id="UP001190700"/>
    </source>
</evidence>